<name>A0A081KGZ7_9GAMM</name>
<dbReference type="EMBL" id="JOJP01000001">
    <property type="protein sequence ID" value="KEI73423.1"/>
    <property type="molecule type" value="Genomic_DNA"/>
</dbReference>
<evidence type="ECO:0000313" key="2">
    <source>
        <dbReference type="Proteomes" id="UP000027997"/>
    </source>
</evidence>
<keyword evidence="2" id="KW-1185">Reference proteome</keyword>
<proteinExistence type="predicted"/>
<sequence length="394" mass="44395">MPSNGIEGSSEVAIIDIRETGADRSRPATSWKGFFISESHSTVSKLAASGICLVGGICTGIGIQQRSPAIYIVFPILTLIAETAYFGCRAYNYFKGRNHNFEEVEGLITTRTRGGVAYDRIMPEGSKCVYEEKLVLSVNNLSAMDFLKSFEANYFRPGDSGFESQVKLFQDLKNRFPNYFSRHEEISSQLILKDKEQCKTVLEGVFNCYRQEFNKKSEYLILVTIDDGDCLYDALWQGLSPDMKEDLLQKYQEEIDEQAKPVESGYSPYFALKALLCEVADKEKYRVTILKNGEELGSTSYSSIDGYKCLIKDKGKFWGRHNIEGKILAEELDLNLTLIAGCDYNQQAGFTYWEDEQIYVSKTAKSTLYIENSHQHYSAALKQVIGSSTDVSTT</sequence>
<dbReference type="Proteomes" id="UP000027997">
    <property type="component" value="Unassembled WGS sequence"/>
</dbReference>
<gene>
    <name evidence="1" type="ORF">GV64_24260</name>
</gene>
<evidence type="ECO:0008006" key="3">
    <source>
        <dbReference type="Google" id="ProtNLM"/>
    </source>
</evidence>
<dbReference type="RefSeq" id="WP_020582465.1">
    <property type="nucleotide sequence ID" value="NZ_JOJP01000001.1"/>
</dbReference>
<protein>
    <recommendedName>
        <fullName evidence="3">OTU domain-containing protein</fullName>
    </recommendedName>
</protein>
<accession>A0A081KGZ7</accession>
<evidence type="ECO:0000313" key="1">
    <source>
        <dbReference type="EMBL" id="KEI73423.1"/>
    </source>
</evidence>
<reference evidence="1 2" key="1">
    <citation type="submission" date="2014-06" db="EMBL/GenBank/DDBJ databases">
        <title>Whole Genome Sequences of Three Symbiotic Endozoicomonas Bacteria.</title>
        <authorList>
            <person name="Neave M.J."/>
            <person name="Apprill A."/>
            <person name="Voolstra C.R."/>
        </authorList>
    </citation>
    <scope>NUCLEOTIDE SEQUENCE [LARGE SCALE GENOMIC DNA]</scope>
    <source>
        <strain evidence="1 2">DSM 22380</strain>
    </source>
</reference>
<dbReference type="STRING" id="305900.GV64_24260"/>
<organism evidence="1 2">
    <name type="scientific">Endozoicomonas elysicola</name>
    <dbReference type="NCBI Taxonomy" id="305900"/>
    <lineage>
        <taxon>Bacteria</taxon>
        <taxon>Pseudomonadati</taxon>
        <taxon>Pseudomonadota</taxon>
        <taxon>Gammaproteobacteria</taxon>
        <taxon>Oceanospirillales</taxon>
        <taxon>Endozoicomonadaceae</taxon>
        <taxon>Endozoicomonas</taxon>
    </lineage>
</organism>
<comment type="caution">
    <text evidence="1">The sequence shown here is derived from an EMBL/GenBank/DDBJ whole genome shotgun (WGS) entry which is preliminary data.</text>
</comment>
<dbReference type="AlphaFoldDB" id="A0A081KGZ7"/>